<dbReference type="PATRIC" id="fig|1703.6.peg.1803"/>
<dbReference type="KEGG" id="bly:A2T55_15220"/>
<dbReference type="Gene3D" id="3.40.430.10">
    <property type="entry name" value="Dihydrofolate Reductase, subunit A"/>
    <property type="match status" value="1"/>
</dbReference>
<gene>
    <name evidence="2" type="ORF">A2T55_15220</name>
    <name evidence="3" type="ORF">AE0388_1914</name>
</gene>
<evidence type="ECO:0000313" key="3">
    <source>
        <dbReference type="EMBL" id="KHS52264.1"/>
    </source>
</evidence>
<dbReference type="Proteomes" id="UP000031488">
    <property type="component" value="Unassembled WGS sequence"/>
</dbReference>
<proteinExistence type="predicted"/>
<dbReference type="PANTHER" id="PTHR38011:SF2">
    <property type="entry name" value="BIFUNCTIONAL DEAMINASE-REDUCTASE DOMAIN PROTEIN"/>
    <property type="match status" value="1"/>
</dbReference>
<dbReference type="SUPFAM" id="SSF53597">
    <property type="entry name" value="Dihydrofolate reductase-like"/>
    <property type="match status" value="1"/>
</dbReference>
<protein>
    <submittedName>
        <fullName evidence="2 3">Deaminase</fullName>
    </submittedName>
</protein>
<dbReference type="Pfam" id="PF01872">
    <property type="entry name" value="RibD_C"/>
    <property type="match status" value="1"/>
</dbReference>
<organism evidence="3 4">
    <name type="scientific">Brevibacterium linens</name>
    <dbReference type="NCBI Taxonomy" id="1703"/>
    <lineage>
        <taxon>Bacteria</taxon>
        <taxon>Bacillati</taxon>
        <taxon>Actinomycetota</taxon>
        <taxon>Actinomycetes</taxon>
        <taxon>Micrococcales</taxon>
        <taxon>Brevibacteriaceae</taxon>
        <taxon>Brevibacterium</taxon>
    </lineage>
</organism>
<reference evidence="3 4" key="1">
    <citation type="submission" date="2014-11" db="EMBL/GenBank/DDBJ databases">
        <title>Draft Genome Sequence of Brevibacterium linens AE038-8.</title>
        <authorList>
            <person name="Maizel D."/>
            <person name="Utturkar S.M."/>
            <person name="Brown S.D."/>
            <person name="Ferrero M."/>
            <person name="Rosen B.P."/>
        </authorList>
    </citation>
    <scope>NUCLEOTIDE SEQUENCE [LARGE SCALE GENOMIC DNA]</scope>
    <source>
        <strain evidence="3 4">AE038-8</strain>
    </source>
</reference>
<dbReference type="OrthoDB" id="7342392at2"/>
<dbReference type="GO" id="GO:0009231">
    <property type="term" value="P:riboflavin biosynthetic process"/>
    <property type="evidence" value="ECO:0007669"/>
    <property type="project" value="InterPro"/>
</dbReference>
<dbReference type="Proteomes" id="UP000075950">
    <property type="component" value="Chromosome"/>
</dbReference>
<dbReference type="InterPro" id="IPR050765">
    <property type="entry name" value="Riboflavin_Biosynth_HTPR"/>
</dbReference>
<name>A0A0B9ANC1_BRELN</name>
<evidence type="ECO:0000259" key="1">
    <source>
        <dbReference type="Pfam" id="PF01872"/>
    </source>
</evidence>
<accession>A0A0B9ANC1</accession>
<reference evidence="5" key="3">
    <citation type="submission" date="2016-03" db="EMBL/GenBank/DDBJ databases">
        <authorList>
            <person name="Ploux O."/>
        </authorList>
    </citation>
    <scope>NUCLEOTIDE SEQUENCE [LARGE SCALE GENOMIC DNA]</scope>
    <source>
        <strain evidence="5">BS258</strain>
    </source>
</reference>
<keyword evidence="4" id="KW-1185">Reference proteome</keyword>
<dbReference type="PANTHER" id="PTHR38011">
    <property type="entry name" value="DIHYDROFOLATE REDUCTASE FAMILY PROTEIN (AFU_ORTHOLOGUE AFUA_8G06820)"/>
    <property type="match status" value="1"/>
</dbReference>
<dbReference type="EMBL" id="JTJZ01000019">
    <property type="protein sequence ID" value="KHS52264.1"/>
    <property type="molecule type" value="Genomic_DNA"/>
</dbReference>
<reference evidence="2" key="2">
    <citation type="submission" date="2016-03" db="EMBL/GenBank/DDBJ databases">
        <authorList>
            <person name="Zhu Y."/>
            <person name="Sun C."/>
        </authorList>
    </citation>
    <scope>NUCLEOTIDE SEQUENCE</scope>
    <source>
        <strain evidence="2">BS258</strain>
    </source>
</reference>
<evidence type="ECO:0000313" key="4">
    <source>
        <dbReference type="Proteomes" id="UP000031488"/>
    </source>
</evidence>
<dbReference type="AlphaFoldDB" id="A0A0B9ANC1"/>
<dbReference type="InterPro" id="IPR002734">
    <property type="entry name" value="RibDG_C"/>
</dbReference>
<evidence type="ECO:0000313" key="2">
    <source>
        <dbReference type="EMBL" id="AMT94914.1"/>
    </source>
</evidence>
<feature type="domain" description="Bacterial bifunctional deaminase-reductase C-terminal" evidence="1">
    <location>
        <begin position="3"/>
        <end position="177"/>
    </location>
</feature>
<dbReference type="EMBL" id="CP014869">
    <property type="protein sequence ID" value="AMT94914.1"/>
    <property type="molecule type" value="Genomic_DNA"/>
</dbReference>
<sequence length="186" mass="20318">MPRTVIAALFQSLDGIASDPFKFQFDSFDQEMGEWMNTAIGGVDDCILGRITYQEWENYWPNHTEGEDAPFADFINSTPKHIASTTLSQSDLRWENSALVQGDLVDFVRELKAGEGGKIAIEGSMSVVRQLVEANLVDELTVAVHPVVAGSGRSLFEGGTTTRLTLKDVQRTSKGNLLATYGPFAG</sequence>
<accession>A0A142NQ69</accession>
<dbReference type="InterPro" id="IPR024072">
    <property type="entry name" value="DHFR-like_dom_sf"/>
</dbReference>
<dbReference type="RefSeq" id="WP_039209606.1">
    <property type="nucleotide sequence ID" value="NZ_CP014869.1"/>
</dbReference>
<dbReference type="GO" id="GO:0008703">
    <property type="term" value="F:5-amino-6-(5-phosphoribosylamino)uracil reductase activity"/>
    <property type="evidence" value="ECO:0007669"/>
    <property type="project" value="InterPro"/>
</dbReference>
<evidence type="ECO:0000313" key="5">
    <source>
        <dbReference type="Proteomes" id="UP000075950"/>
    </source>
</evidence>